<evidence type="ECO:0000256" key="3">
    <source>
        <dbReference type="ARBA" id="ARBA00023098"/>
    </source>
</evidence>
<proteinExistence type="predicted"/>
<dbReference type="SUPFAM" id="SSF52151">
    <property type="entry name" value="FabD/lysophospholipase-like"/>
    <property type="match status" value="1"/>
</dbReference>
<feature type="short sequence motif" description="GXGXXG" evidence="4">
    <location>
        <begin position="20"/>
        <end position="25"/>
    </location>
</feature>
<dbReference type="STRING" id="121290.APY04_1061"/>
<feature type="active site" description="Proton acceptor" evidence="4">
    <location>
        <position position="194"/>
    </location>
</feature>
<accession>A0A109BK00</accession>
<dbReference type="Proteomes" id="UP000059074">
    <property type="component" value="Unassembled WGS sequence"/>
</dbReference>
<feature type="active site" description="Nucleophile" evidence="4">
    <location>
        <position position="50"/>
    </location>
</feature>
<dbReference type="InterPro" id="IPR016035">
    <property type="entry name" value="Acyl_Trfase/lysoPLipase"/>
</dbReference>
<dbReference type="InterPro" id="IPR050301">
    <property type="entry name" value="NTE"/>
</dbReference>
<evidence type="ECO:0000313" key="8">
    <source>
        <dbReference type="Proteomes" id="UP000059074"/>
    </source>
</evidence>
<keyword evidence="1 4" id="KW-0378">Hydrolase</keyword>
<dbReference type="GO" id="GO:0016787">
    <property type="term" value="F:hydrolase activity"/>
    <property type="evidence" value="ECO:0007669"/>
    <property type="project" value="UniProtKB-UniRule"/>
</dbReference>
<dbReference type="PROSITE" id="PS51635">
    <property type="entry name" value="PNPLA"/>
    <property type="match status" value="1"/>
</dbReference>
<dbReference type="PATRIC" id="fig|121290.4.peg.2261"/>
<dbReference type="InterPro" id="IPR002641">
    <property type="entry name" value="PNPLA_dom"/>
</dbReference>
<dbReference type="RefSeq" id="WP_245281833.1">
    <property type="nucleotide sequence ID" value="NZ_LMTR01000033.1"/>
</dbReference>
<comment type="caution">
    <text evidence="7">The sequence shown here is derived from an EMBL/GenBank/DDBJ whole genome shotgun (WGS) entry which is preliminary data.</text>
</comment>
<feature type="short sequence motif" description="DGA/G" evidence="4">
    <location>
        <begin position="194"/>
        <end position="196"/>
    </location>
</feature>
<evidence type="ECO:0000256" key="1">
    <source>
        <dbReference type="ARBA" id="ARBA00022801"/>
    </source>
</evidence>
<dbReference type="PANTHER" id="PTHR14226:SF78">
    <property type="entry name" value="SLR0060 PROTEIN"/>
    <property type="match status" value="1"/>
</dbReference>
<dbReference type="Pfam" id="PF01734">
    <property type="entry name" value="Patatin"/>
    <property type="match status" value="1"/>
</dbReference>
<dbReference type="GO" id="GO:0016042">
    <property type="term" value="P:lipid catabolic process"/>
    <property type="evidence" value="ECO:0007669"/>
    <property type="project" value="UniProtKB-UniRule"/>
</dbReference>
<feature type="region of interest" description="Disordered" evidence="5">
    <location>
        <begin position="340"/>
        <end position="377"/>
    </location>
</feature>
<keyword evidence="2 4" id="KW-0442">Lipid degradation</keyword>
<name>A0A109BK00_HYPSL</name>
<evidence type="ECO:0000256" key="2">
    <source>
        <dbReference type="ARBA" id="ARBA00022963"/>
    </source>
</evidence>
<organism evidence="7 8">
    <name type="scientific">Hyphomicrobium sulfonivorans</name>
    <dbReference type="NCBI Taxonomy" id="121290"/>
    <lineage>
        <taxon>Bacteria</taxon>
        <taxon>Pseudomonadati</taxon>
        <taxon>Pseudomonadota</taxon>
        <taxon>Alphaproteobacteria</taxon>
        <taxon>Hyphomicrobiales</taxon>
        <taxon>Hyphomicrobiaceae</taxon>
        <taxon>Hyphomicrobium</taxon>
    </lineage>
</organism>
<evidence type="ECO:0000259" key="6">
    <source>
        <dbReference type="PROSITE" id="PS51635"/>
    </source>
</evidence>
<evidence type="ECO:0000256" key="4">
    <source>
        <dbReference type="PROSITE-ProRule" id="PRU01161"/>
    </source>
</evidence>
<dbReference type="AlphaFoldDB" id="A0A109BK00"/>
<sequence length="377" mass="41595">MTEVRRLFRRNVRLNLALQGGGAHGAFTWGVLDRLLEDDELEISWVSATSAGAVNAVATAAGLADGGKAAARAKLREIWEAVQQAGVPDLMRLNPFLYGLTRTPQLAQMASMWSPYEFNPLGFDPLRRLLSERIDFELLRKQSPIELLIAATEVSSGRARLFRRHEMSVDVVLASACLPMVHHAVEIDGVAYWDGGFSANPDLKTLAIDSPVEDTLIVQLNATDRLDLPTGMRDISLHAYRLAFDAPLIREVELIEAVRECWQGRLGGPRGRLSKLATHRFHLIDAGRYTSALSPESTMKPDREMLAHLFEAGKTEADRWLQANRNSIGRRSSVDLKEHFLNPNGRSDNGVFSEGGVSERPSVNANGKAARDIPEGI</sequence>
<keyword evidence="3 4" id="KW-0443">Lipid metabolism</keyword>
<dbReference type="EMBL" id="LMTR01000033">
    <property type="protein sequence ID" value="KWT70236.1"/>
    <property type="molecule type" value="Genomic_DNA"/>
</dbReference>
<dbReference type="Gene3D" id="3.40.1090.10">
    <property type="entry name" value="Cytosolic phospholipase A2 catalytic domain"/>
    <property type="match status" value="2"/>
</dbReference>
<dbReference type="PANTHER" id="PTHR14226">
    <property type="entry name" value="NEUROPATHY TARGET ESTERASE/SWISS CHEESE D.MELANOGASTER"/>
    <property type="match status" value="1"/>
</dbReference>
<evidence type="ECO:0000256" key="5">
    <source>
        <dbReference type="SAM" id="MobiDB-lite"/>
    </source>
</evidence>
<gene>
    <name evidence="7" type="ORF">APY04_1061</name>
</gene>
<keyword evidence="8" id="KW-1185">Reference proteome</keyword>
<reference evidence="7 8" key="1">
    <citation type="submission" date="2015-10" db="EMBL/GenBank/DDBJ databases">
        <title>Transcriptomic analysis of a linuron degrading triple-species bacterial consortium.</title>
        <authorList>
            <person name="Albers P."/>
        </authorList>
    </citation>
    <scope>NUCLEOTIDE SEQUENCE [LARGE SCALE GENOMIC DNA]</scope>
    <source>
        <strain evidence="7 8">WDL6</strain>
    </source>
</reference>
<comment type="caution">
    <text evidence="4">Lacks conserved residue(s) required for the propagation of feature annotation.</text>
</comment>
<feature type="domain" description="PNPLA" evidence="6">
    <location>
        <begin position="16"/>
        <end position="208"/>
    </location>
</feature>
<protein>
    <submittedName>
        <fullName evidence="7">Ferredoxin reductase</fullName>
    </submittedName>
</protein>
<evidence type="ECO:0000313" key="7">
    <source>
        <dbReference type="EMBL" id="KWT70236.1"/>
    </source>
</evidence>